<dbReference type="RefSeq" id="YP_009035330.1">
    <property type="nucleotide sequence ID" value="NC_024205.1"/>
</dbReference>
<dbReference type="GeneID" id="19525195"/>
<accession>A0A024B1W2</accession>
<dbReference type="Pfam" id="PF00258">
    <property type="entry name" value="Flavodoxin_1"/>
    <property type="match status" value="1"/>
</dbReference>
<dbReference type="GO" id="GO:0010181">
    <property type="term" value="F:FMN binding"/>
    <property type="evidence" value="ECO:0007669"/>
    <property type="project" value="InterPro"/>
</dbReference>
<proteinExistence type="predicted"/>
<dbReference type="InterPro" id="IPR008254">
    <property type="entry name" value="Flavodoxin/NO_synth"/>
</dbReference>
<dbReference type="InterPro" id="IPR029039">
    <property type="entry name" value="Flavoprotein-like_sf"/>
</dbReference>
<dbReference type="PROSITE" id="PS50902">
    <property type="entry name" value="FLAVODOXIN_LIKE"/>
    <property type="match status" value="1"/>
</dbReference>
<evidence type="ECO:0000313" key="3">
    <source>
        <dbReference type="Proteomes" id="UP000026905"/>
    </source>
</evidence>
<dbReference type="EMBL" id="KJ489400">
    <property type="protein sequence ID" value="AHZ10445.1"/>
    <property type="molecule type" value="Genomic_DNA"/>
</dbReference>
<name>A0A024B1W2_9CAUD</name>
<reference evidence="3" key="1">
    <citation type="submission" date="2014-09" db="EMBL/GenBank/DDBJ databases">
        <authorList>
            <person name="Sauder A.B."/>
            <person name="McKenzie Q.R."/>
            <person name="Temple L.M."/>
            <person name="Alexis B.K."/>
            <person name="Al-Atrache Z."/>
            <person name="Lewis L.O."/>
            <person name="Loesser-Casey K.E."/>
            <person name="Mitchell K.J."/>
        </authorList>
    </citation>
    <scope>NUCLEOTIDE SEQUENCE [LARGE SCALE GENOMIC DNA]</scope>
</reference>
<dbReference type="SUPFAM" id="SSF52218">
    <property type="entry name" value="Flavoproteins"/>
    <property type="match status" value="1"/>
</dbReference>
<evidence type="ECO:0000259" key="1">
    <source>
        <dbReference type="PROSITE" id="PS50902"/>
    </source>
</evidence>
<protein>
    <submittedName>
        <fullName evidence="2">Flavodoxin</fullName>
    </submittedName>
</protein>
<organism evidence="2 3">
    <name type="scientific">Bacillus phage Hoody T</name>
    <dbReference type="NCBI Taxonomy" id="1486660"/>
    <lineage>
        <taxon>Viruses</taxon>
        <taxon>Duplodnaviria</taxon>
        <taxon>Heunggongvirae</taxon>
        <taxon>Uroviricota</taxon>
        <taxon>Caudoviricetes</taxon>
        <taxon>Herelleviridae</taxon>
        <taxon>Bastillevirinae</taxon>
        <taxon>Bastillevirus</taxon>
        <taxon>Bastillevirus hoodyT</taxon>
    </lineage>
</organism>
<sequence length="153" mass="17836">MVTMTSTYKSAALFVYSRKGNTIGILNNLDETDVTYIHRWTKDLTPEEVQKSFDNSEVILLGLPTYYPTYQTEPEFPKYLKDFEETILTLKGKSIILFGSGRSEYALFCGVLDYMYEKLSYQNTVHMFKFEGYPKQEQIDSFELLVRDVLEGR</sequence>
<evidence type="ECO:0000313" key="2">
    <source>
        <dbReference type="EMBL" id="AHZ10445.1"/>
    </source>
</evidence>
<dbReference type="Proteomes" id="UP000026905">
    <property type="component" value="Segment"/>
</dbReference>
<dbReference type="KEGG" id="vg:19525195"/>
<feature type="domain" description="Flavodoxin-like" evidence="1">
    <location>
        <begin position="11"/>
        <end position="153"/>
    </location>
</feature>
<dbReference type="Gene3D" id="3.40.50.360">
    <property type="match status" value="1"/>
</dbReference>
<keyword evidence="3" id="KW-1185">Reference proteome</keyword>